<reference evidence="10" key="2">
    <citation type="submission" date="2017-02" db="EMBL/GenBank/DDBJ databases">
        <authorList>
            <person name="Zhang H."/>
        </authorList>
    </citation>
    <scope>NUCLEOTIDE SEQUENCE</scope>
    <source>
        <strain evidence="10">RZS01</strain>
    </source>
</reference>
<keyword evidence="8" id="KW-0456">Lyase</keyword>
<dbReference type="Proteomes" id="UP000247512">
    <property type="component" value="Unassembled WGS sequence"/>
</dbReference>
<dbReference type="InterPro" id="IPR000634">
    <property type="entry name" value="Ser/Thr_deHydtase_PyrdxlP-BS"/>
</dbReference>
<dbReference type="EMBL" id="CP019875">
    <property type="protein sequence ID" value="AQU89128.1"/>
    <property type="molecule type" value="Genomic_DNA"/>
</dbReference>
<dbReference type="Proteomes" id="UP000189683">
    <property type="component" value="Chromosome"/>
</dbReference>
<dbReference type="InterPro" id="IPR001926">
    <property type="entry name" value="TrpB-like_PALP"/>
</dbReference>
<evidence type="ECO:0000256" key="4">
    <source>
        <dbReference type="ARBA" id="ARBA00001946"/>
    </source>
</evidence>
<evidence type="ECO:0000313" key="11">
    <source>
        <dbReference type="EMBL" id="PYD67236.1"/>
    </source>
</evidence>
<feature type="domain" description="Tryptophan synthase beta chain-like PALP" evidence="9">
    <location>
        <begin position="15"/>
        <end position="307"/>
    </location>
</feature>
<protein>
    <submittedName>
        <fullName evidence="10">Pyridoxal-5'-phosphate-dependent protein</fullName>
    </submittedName>
</protein>
<evidence type="ECO:0000256" key="2">
    <source>
        <dbReference type="ARBA" id="ARBA00001933"/>
    </source>
</evidence>
<comment type="cofactor">
    <cofactor evidence="4">
        <name>Mg(2+)</name>
        <dbReference type="ChEBI" id="CHEBI:18420"/>
    </cofactor>
</comment>
<dbReference type="PROSITE" id="PS00165">
    <property type="entry name" value="DEHYDRATASE_SER_THR"/>
    <property type="match status" value="1"/>
</dbReference>
<keyword evidence="13" id="KW-1185">Reference proteome</keyword>
<dbReference type="CDD" id="cd01562">
    <property type="entry name" value="Thr-dehyd"/>
    <property type="match status" value="1"/>
</dbReference>
<comment type="similarity">
    <text evidence="5">Belongs to the serine/threonine dehydratase family.</text>
</comment>
<evidence type="ECO:0000256" key="5">
    <source>
        <dbReference type="ARBA" id="ARBA00010869"/>
    </source>
</evidence>
<dbReference type="InterPro" id="IPR036052">
    <property type="entry name" value="TrpB-like_PALP_sf"/>
</dbReference>
<evidence type="ECO:0000313" key="12">
    <source>
        <dbReference type="Proteomes" id="UP000189683"/>
    </source>
</evidence>
<evidence type="ECO:0000256" key="3">
    <source>
        <dbReference type="ARBA" id="ARBA00001936"/>
    </source>
</evidence>
<dbReference type="GO" id="GO:0070179">
    <property type="term" value="P:D-serine biosynthetic process"/>
    <property type="evidence" value="ECO:0007669"/>
    <property type="project" value="TreeGrafter"/>
</dbReference>
<dbReference type="EMBL" id="NIRT01000005">
    <property type="protein sequence ID" value="PYD67236.1"/>
    <property type="molecule type" value="Genomic_DNA"/>
</dbReference>
<organism evidence="10 12">
    <name type="scientific">Komagataeibacter nataicola</name>
    <dbReference type="NCBI Taxonomy" id="265960"/>
    <lineage>
        <taxon>Bacteria</taxon>
        <taxon>Pseudomonadati</taxon>
        <taxon>Pseudomonadota</taxon>
        <taxon>Alphaproteobacteria</taxon>
        <taxon>Acetobacterales</taxon>
        <taxon>Acetobacteraceae</taxon>
        <taxon>Komagataeibacter</taxon>
    </lineage>
</organism>
<reference evidence="11 13" key="3">
    <citation type="submission" date="2017-06" db="EMBL/GenBank/DDBJ databases">
        <title>A draft genome sequence of Komagataeibacter nataicola LMG 1536.</title>
        <authorList>
            <person name="Skraban J."/>
            <person name="Cleenwerck I."/>
            <person name="Vandamme P."/>
            <person name="Trcek J."/>
        </authorList>
    </citation>
    <scope>NUCLEOTIDE SEQUENCE [LARGE SCALE GENOMIC DNA]</scope>
    <source>
        <strain evidence="11 13">LMG 1536</strain>
    </source>
</reference>
<dbReference type="GO" id="GO:0018114">
    <property type="term" value="F:threonine racemase activity"/>
    <property type="evidence" value="ECO:0007669"/>
    <property type="project" value="TreeGrafter"/>
</dbReference>
<dbReference type="GO" id="GO:0030378">
    <property type="term" value="F:serine racemase activity"/>
    <property type="evidence" value="ECO:0007669"/>
    <property type="project" value="TreeGrafter"/>
</dbReference>
<sequence length="321" mass="34355">MKISDIFLSQTRINKYINRTPLLESPVLNKKVGGRVLIKPEMLQVTGSFKFRGACNRILQLTEQQRHGGVVAWSSGNHALAISAVCAMLKVPAYIIMPETAPRMKIEGARGYGAKVRLYDRATENREQIGKTIAEEIGGVIVPPYDDWQVMAGQGTVGLEIMEQCRELGIVPDSVLASASGGGLVAGIATAVRTLAPDTDVYCVEPAGFDDLSRSMVEKSRVTNQGNVATLCDSLMVPTPGALTFEVNRRLLKDGLVVDDAEVGYAMARCFEYFKLVAEPGGAAPLAAIMAGRIDVCGKTVVAVLSGGNVDPAVFAQQIVR</sequence>
<dbReference type="Gene3D" id="3.40.50.1100">
    <property type="match status" value="2"/>
</dbReference>
<dbReference type="PANTHER" id="PTHR43050">
    <property type="entry name" value="SERINE / THREONINE RACEMASE FAMILY MEMBER"/>
    <property type="match status" value="1"/>
</dbReference>
<dbReference type="FunFam" id="3.40.50.1100:FF:000005">
    <property type="entry name" value="Threonine dehydratase catabolic"/>
    <property type="match status" value="1"/>
</dbReference>
<comment type="cofactor">
    <cofactor evidence="2">
        <name>pyridoxal 5'-phosphate</name>
        <dbReference type="ChEBI" id="CHEBI:597326"/>
    </cofactor>
</comment>
<evidence type="ECO:0000313" key="13">
    <source>
        <dbReference type="Proteomes" id="UP000247512"/>
    </source>
</evidence>
<dbReference type="KEGG" id="kna:B0W47_14225"/>
<dbReference type="GO" id="GO:0003941">
    <property type="term" value="F:L-serine ammonia-lyase activity"/>
    <property type="evidence" value="ECO:0007669"/>
    <property type="project" value="TreeGrafter"/>
</dbReference>
<dbReference type="GO" id="GO:0005524">
    <property type="term" value="F:ATP binding"/>
    <property type="evidence" value="ECO:0007669"/>
    <property type="project" value="TreeGrafter"/>
</dbReference>
<name>A0A9N7CCD8_9PROT</name>
<accession>A0A9N7CCD8</accession>
<dbReference type="GO" id="GO:0030170">
    <property type="term" value="F:pyridoxal phosphate binding"/>
    <property type="evidence" value="ECO:0007669"/>
    <property type="project" value="InterPro"/>
</dbReference>
<evidence type="ECO:0000256" key="1">
    <source>
        <dbReference type="ARBA" id="ARBA00001913"/>
    </source>
</evidence>
<comment type="cofactor">
    <cofactor evidence="3">
        <name>Mn(2+)</name>
        <dbReference type="ChEBI" id="CHEBI:29035"/>
    </cofactor>
</comment>
<evidence type="ECO:0000313" key="10">
    <source>
        <dbReference type="EMBL" id="AQU89128.1"/>
    </source>
</evidence>
<evidence type="ECO:0000256" key="8">
    <source>
        <dbReference type="ARBA" id="ARBA00023239"/>
    </source>
</evidence>
<evidence type="ECO:0000259" key="9">
    <source>
        <dbReference type="Pfam" id="PF00291"/>
    </source>
</evidence>
<dbReference type="Pfam" id="PF00291">
    <property type="entry name" value="PALP"/>
    <property type="match status" value="1"/>
</dbReference>
<evidence type="ECO:0000256" key="6">
    <source>
        <dbReference type="ARBA" id="ARBA00022842"/>
    </source>
</evidence>
<dbReference type="OrthoDB" id="9811476at2"/>
<dbReference type="AlphaFoldDB" id="A0A9N7CCD8"/>
<dbReference type="GO" id="GO:0000287">
    <property type="term" value="F:magnesium ion binding"/>
    <property type="evidence" value="ECO:0007669"/>
    <property type="project" value="TreeGrafter"/>
</dbReference>
<keyword evidence="7" id="KW-0663">Pyridoxal phosphate</keyword>
<dbReference type="SUPFAM" id="SSF53686">
    <property type="entry name" value="Tryptophan synthase beta subunit-like PLP-dependent enzymes"/>
    <property type="match status" value="1"/>
</dbReference>
<gene>
    <name evidence="10" type="ORF">B0W47_14225</name>
    <name evidence="11" type="ORF">CDI09_04030</name>
</gene>
<reference evidence="12" key="1">
    <citation type="submission" date="2017-02" db="EMBL/GenBank/DDBJ databases">
        <title>zhang.</title>
        <authorList>
            <person name="Zhang H."/>
        </authorList>
    </citation>
    <scope>NUCLEOTIDE SEQUENCE [LARGE SCALE GENOMIC DNA]</scope>
    <source>
        <strain evidence="12">RZS01</strain>
    </source>
</reference>
<keyword evidence="6" id="KW-0460">Magnesium</keyword>
<comment type="cofactor">
    <cofactor evidence="1">
        <name>Ca(2+)</name>
        <dbReference type="ChEBI" id="CHEBI:29108"/>
    </cofactor>
</comment>
<dbReference type="PANTHER" id="PTHR43050:SF1">
    <property type="entry name" value="SERINE RACEMASE"/>
    <property type="match status" value="1"/>
</dbReference>
<evidence type="ECO:0000256" key="7">
    <source>
        <dbReference type="ARBA" id="ARBA00022898"/>
    </source>
</evidence>
<proteinExistence type="inferred from homology"/>